<gene>
    <name evidence="2" type="ORF">AZI85_09330</name>
</gene>
<dbReference type="Proteomes" id="UP000075391">
    <property type="component" value="Unassembled WGS sequence"/>
</dbReference>
<accession>A0A150WDT2</accession>
<evidence type="ECO:0000313" key="2">
    <source>
        <dbReference type="EMBL" id="KYG61146.1"/>
    </source>
</evidence>
<dbReference type="EMBL" id="LUKF01000017">
    <property type="protein sequence ID" value="KYG61146.1"/>
    <property type="molecule type" value="Genomic_DNA"/>
</dbReference>
<dbReference type="InterPro" id="IPR029026">
    <property type="entry name" value="tRNA_m1G_MTases_N"/>
</dbReference>
<comment type="caution">
    <text evidence="2">The sequence shown here is derived from an EMBL/GenBank/DDBJ whole genome shotgun (WGS) entry which is preliminary data.</text>
</comment>
<protein>
    <recommendedName>
        <fullName evidence="1">tRNA (guanine-N(1)-)-methyltransferase C-terminal domain-containing protein</fullName>
    </recommendedName>
</protein>
<dbReference type="AlphaFoldDB" id="A0A150WDT2"/>
<dbReference type="InterPro" id="IPR019230">
    <property type="entry name" value="RNA_MeTrfase_C_dom"/>
</dbReference>
<organism evidence="2 3">
    <name type="scientific">Bdellovibrio bacteriovorus</name>
    <dbReference type="NCBI Taxonomy" id="959"/>
    <lineage>
        <taxon>Bacteria</taxon>
        <taxon>Pseudomonadati</taxon>
        <taxon>Bdellovibrionota</taxon>
        <taxon>Bdellovibrionia</taxon>
        <taxon>Bdellovibrionales</taxon>
        <taxon>Pseudobdellovibrionaceae</taxon>
        <taxon>Bdellovibrio</taxon>
    </lineage>
</organism>
<sequence length="196" mass="22192">MSETAEVPYVPRLAIGLVHYPVRDRLQKTVSTNITNFDIHDIARAATVFGVEKYYIIHPMQEQLMFVERVLDHWRTGQGSKFNPMRKTALNPVKTAVSVEAALADWNVPDCLTIATTARVEWAKRKYSFAELRHEMHVEKKPVFMLFGTGFGMTEQLIGSCSGVLESIRGAPPKDYRHLSVRSAVSICLDRVMGPW</sequence>
<dbReference type="Gene3D" id="3.40.1280.10">
    <property type="match status" value="1"/>
</dbReference>
<proteinExistence type="predicted"/>
<evidence type="ECO:0000259" key="1">
    <source>
        <dbReference type="Pfam" id="PF09936"/>
    </source>
</evidence>
<evidence type="ECO:0000313" key="3">
    <source>
        <dbReference type="Proteomes" id="UP000075391"/>
    </source>
</evidence>
<reference evidence="2 3" key="1">
    <citation type="submission" date="2016-03" db="EMBL/GenBank/DDBJ databases">
        <authorList>
            <person name="Ploux O."/>
        </authorList>
    </citation>
    <scope>NUCLEOTIDE SEQUENCE [LARGE SCALE GENOMIC DNA]</scope>
    <source>
        <strain evidence="2 3">BER2</strain>
    </source>
</reference>
<feature type="domain" description="tRNA (guanine-N(1)-)-methyltransferase C-terminal" evidence="1">
    <location>
        <begin position="13"/>
        <end position="194"/>
    </location>
</feature>
<dbReference type="RefSeq" id="WP_063244518.1">
    <property type="nucleotide sequence ID" value="NZ_CP168967.1"/>
</dbReference>
<dbReference type="Pfam" id="PF09936">
    <property type="entry name" value="Methyltrn_RNA_4"/>
    <property type="match status" value="1"/>
</dbReference>
<dbReference type="OrthoDB" id="5292514at2"/>
<name>A0A150WDT2_BDEBC</name>